<evidence type="ECO:0000256" key="2">
    <source>
        <dbReference type="ARBA" id="ARBA00023002"/>
    </source>
</evidence>
<dbReference type="InterPro" id="IPR036291">
    <property type="entry name" value="NAD(P)-bd_dom_sf"/>
</dbReference>
<name>A0A7W0CBC3_9BACT</name>
<dbReference type="PRINTS" id="PR00080">
    <property type="entry name" value="SDRFAMILY"/>
</dbReference>
<dbReference type="PANTHER" id="PTHR42879:SF2">
    <property type="entry name" value="3-OXOACYL-[ACYL-CARRIER-PROTEIN] REDUCTASE FABG"/>
    <property type="match status" value="1"/>
</dbReference>
<evidence type="ECO:0000313" key="5">
    <source>
        <dbReference type="Proteomes" id="UP000525298"/>
    </source>
</evidence>
<keyword evidence="2 4" id="KW-0560">Oxidoreductase</keyword>
<gene>
    <name evidence="4" type="ORF">HNR65_002955</name>
</gene>
<comment type="similarity">
    <text evidence="1">Belongs to the short-chain dehydrogenases/reductases (SDR) family.</text>
</comment>
<dbReference type="SMART" id="SM00822">
    <property type="entry name" value="PKS_KR"/>
    <property type="match status" value="1"/>
</dbReference>
<dbReference type="NCBIfam" id="NF004200">
    <property type="entry name" value="PRK05653.1-5"/>
    <property type="match status" value="1"/>
</dbReference>
<dbReference type="InterPro" id="IPR057326">
    <property type="entry name" value="KR_dom"/>
</dbReference>
<evidence type="ECO:0000259" key="3">
    <source>
        <dbReference type="SMART" id="SM00822"/>
    </source>
</evidence>
<proteinExistence type="inferred from homology"/>
<dbReference type="Proteomes" id="UP000525298">
    <property type="component" value="Unassembled WGS sequence"/>
</dbReference>
<dbReference type="GO" id="GO:0004316">
    <property type="term" value="F:3-oxoacyl-[acyl-carrier-protein] reductase (NADPH) activity"/>
    <property type="evidence" value="ECO:0007669"/>
    <property type="project" value="UniProtKB-EC"/>
</dbReference>
<keyword evidence="5" id="KW-1185">Reference proteome</keyword>
<organism evidence="4 5">
    <name type="scientific">Desulfosalsimonas propionicica</name>
    <dbReference type="NCBI Taxonomy" id="332175"/>
    <lineage>
        <taxon>Bacteria</taxon>
        <taxon>Pseudomonadati</taxon>
        <taxon>Thermodesulfobacteriota</taxon>
        <taxon>Desulfobacteria</taxon>
        <taxon>Desulfobacterales</taxon>
        <taxon>Desulfosalsimonadaceae</taxon>
        <taxon>Desulfosalsimonas</taxon>
    </lineage>
</organism>
<dbReference type="SUPFAM" id="SSF51735">
    <property type="entry name" value="NAD(P)-binding Rossmann-fold domains"/>
    <property type="match status" value="1"/>
</dbReference>
<dbReference type="RefSeq" id="WP_181552234.1">
    <property type="nucleotide sequence ID" value="NZ_JACDUS010000011.1"/>
</dbReference>
<evidence type="ECO:0000256" key="1">
    <source>
        <dbReference type="ARBA" id="ARBA00006484"/>
    </source>
</evidence>
<evidence type="ECO:0000313" key="4">
    <source>
        <dbReference type="EMBL" id="MBA2882601.1"/>
    </source>
</evidence>
<protein>
    <submittedName>
        <fullName evidence="4">3-oxoacyl-[acyl-carrier protein] reductase</fullName>
        <ecNumber evidence="4">1.1.1.100</ecNumber>
    </submittedName>
</protein>
<dbReference type="NCBIfam" id="NF009466">
    <property type="entry name" value="PRK12826.1-2"/>
    <property type="match status" value="1"/>
</dbReference>
<dbReference type="PRINTS" id="PR00081">
    <property type="entry name" value="GDHRDH"/>
</dbReference>
<feature type="domain" description="Ketoreductase" evidence="3">
    <location>
        <begin position="4"/>
        <end position="188"/>
    </location>
</feature>
<sequence>MDQQTAIVTGGGRGIGRAIGLELAACGYFVILNYRSGRDAAEQTRDEIRSAGGSAEIMGFDITDAAAAKEAVAEIAAGHDIGVLVNNAGITADGLFVMMPEKDWHDVITTALSGFYNVTKPVLKQMMRKKRGSVVTLSSVSGIRGNRGQANYSAAKAGLIGASKAVSAEVARLGIRVNVVAPGLIETEMIQEAPVDFIKQMIPMARIGRPGEVAKVVRFLCSEDASYITGAVISVDGGMG</sequence>
<dbReference type="InterPro" id="IPR002347">
    <property type="entry name" value="SDR_fam"/>
</dbReference>
<dbReference type="FunFam" id="3.40.50.720:FF:000173">
    <property type="entry name" value="3-oxoacyl-[acyl-carrier protein] reductase"/>
    <property type="match status" value="1"/>
</dbReference>
<dbReference type="EC" id="1.1.1.100" evidence="4"/>
<comment type="caution">
    <text evidence="4">The sequence shown here is derived from an EMBL/GenBank/DDBJ whole genome shotgun (WGS) entry which is preliminary data.</text>
</comment>
<accession>A0A7W0CBC3</accession>
<dbReference type="PANTHER" id="PTHR42879">
    <property type="entry name" value="3-OXOACYL-(ACYL-CARRIER-PROTEIN) REDUCTASE"/>
    <property type="match status" value="1"/>
</dbReference>
<dbReference type="EMBL" id="JACDUS010000011">
    <property type="protein sequence ID" value="MBA2882601.1"/>
    <property type="molecule type" value="Genomic_DNA"/>
</dbReference>
<dbReference type="InterPro" id="IPR050259">
    <property type="entry name" value="SDR"/>
</dbReference>
<dbReference type="Pfam" id="PF13561">
    <property type="entry name" value="adh_short_C2"/>
    <property type="match status" value="1"/>
</dbReference>
<reference evidence="4 5" key="1">
    <citation type="submission" date="2020-07" db="EMBL/GenBank/DDBJ databases">
        <title>Genomic Encyclopedia of Type Strains, Phase IV (KMG-IV): sequencing the most valuable type-strain genomes for metagenomic binning, comparative biology and taxonomic classification.</title>
        <authorList>
            <person name="Goeker M."/>
        </authorList>
    </citation>
    <scope>NUCLEOTIDE SEQUENCE [LARGE SCALE GENOMIC DNA]</scope>
    <source>
        <strain evidence="4 5">DSM 17721</strain>
    </source>
</reference>
<dbReference type="AlphaFoldDB" id="A0A7W0CBC3"/>
<dbReference type="Gene3D" id="3.40.50.720">
    <property type="entry name" value="NAD(P)-binding Rossmann-like Domain"/>
    <property type="match status" value="1"/>
</dbReference>